<dbReference type="WBParaSite" id="SSLN_0000789301-mRNA-1">
    <property type="protein sequence ID" value="SSLN_0000789301-mRNA-1"/>
    <property type="gene ID" value="SSLN_0000789301"/>
</dbReference>
<keyword evidence="2" id="KW-1185">Reference proteome</keyword>
<dbReference type="AlphaFoldDB" id="A0A183STR3"/>
<evidence type="ECO:0000313" key="2">
    <source>
        <dbReference type="Proteomes" id="UP000275846"/>
    </source>
</evidence>
<organism evidence="3">
    <name type="scientific">Schistocephalus solidus</name>
    <name type="common">Tapeworm</name>
    <dbReference type="NCBI Taxonomy" id="70667"/>
    <lineage>
        <taxon>Eukaryota</taxon>
        <taxon>Metazoa</taxon>
        <taxon>Spiralia</taxon>
        <taxon>Lophotrochozoa</taxon>
        <taxon>Platyhelminthes</taxon>
        <taxon>Cestoda</taxon>
        <taxon>Eucestoda</taxon>
        <taxon>Diphyllobothriidea</taxon>
        <taxon>Diphyllobothriidae</taxon>
        <taxon>Schistocephalus</taxon>
    </lineage>
</organism>
<proteinExistence type="predicted"/>
<name>A0A183STR3_SCHSO</name>
<evidence type="ECO:0000313" key="1">
    <source>
        <dbReference type="EMBL" id="VDL93996.1"/>
    </source>
</evidence>
<evidence type="ECO:0000313" key="3">
    <source>
        <dbReference type="WBParaSite" id="SSLN_0000789301-mRNA-1"/>
    </source>
</evidence>
<gene>
    <name evidence="1" type="ORF">SSLN_LOCUS7611</name>
</gene>
<accession>A0A183STR3</accession>
<reference evidence="1 2" key="2">
    <citation type="submission" date="2018-11" db="EMBL/GenBank/DDBJ databases">
        <authorList>
            <consortium name="Pathogen Informatics"/>
        </authorList>
    </citation>
    <scope>NUCLEOTIDE SEQUENCE [LARGE SCALE GENOMIC DNA]</scope>
    <source>
        <strain evidence="1 2">NST_G2</strain>
    </source>
</reference>
<protein>
    <submittedName>
        <fullName evidence="3">COMM domain-containing protein</fullName>
    </submittedName>
</protein>
<sequence>MDRSSSRPLQDEATSTAAVPAVKWTAPVISAFLATLLTDETQILKRCVEHFRSALNRPSTISDTVIDRLPKMEINADLDLVSFLQNTITAVQQVSSGKSTGSDAIPTSPDTTVELWDTTNDGTAVAWVLAVLPAPQSSGQFSISSLVVQKLKLYSHTSEAAGEVMAFVKSRRESVVSAAGGVDTGVEID</sequence>
<dbReference type="EMBL" id="UYSU01034226">
    <property type="protein sequence ID" value="VDL93996.1"/>
    <property type="molecule type" value="Genomic_DNA"/>
</dbReference>
<reference evidence="3" key="1">
    <citation type="submission" date="2016-06" db="UniProtKB">
        <authorList>
            <consortium name="WormBaseParasite"/>
        </authorList>
    </citation>
    <scope>IDENTIFICATION</scope>
</reference>
<dbReference type="Proteomes" id="UP000275846">
    <property type="component" value="Unassembled WGS sequence"/>
</dbReference>